<sequence>MSIEELYEIYTKHPSVTTDSRKIQAGDLFFALKGPNFNGNLYAGQALKDGAAYAVVDEAVGAGDGAADRIILVEDVLTCLQQLAAFHRQTFDIPFIAITGSNGKTTTKELVHAVLSQSYTTYTTQGNLNNHIGIPLTILSIKKDADIAVIEMGANHLREIAGYCEYTRPTIGLITNCGKAHLEGFGSEAGVRKGKGELFDYLRAHNGTSFSFADYPYFTDMTQGIERQYWYSESATCNKPNLMAAGTIFQSDPFLQIKLQALHKADRIIKTQLVGAYNLPNVLSAIALGRYFDISDERIEQAIQAYTPSNSRSQLIQKDSNQIILDAYNANPSSMQAAIENFARMQGQHKVLILGGMKELGQDSEAEHLKLKSQIDRIGGWQQVILIGPEFERLALNTDYSWFKDQHAAGSFLATGPLTNSLVLVKGSRSNQLEKLVEFL</sequence>
<dbReference type="EMBL" id="FNQY01000030">
    <property type="protein sequence ID" value="SEA58174.1"/>
    <property type="molecule type" value="Genomic_DNA"/>
</dbReference>
<evidence type="ECO:0000313" key="15">
    <source>
        <dbReference type="EMBL" id="SEA58174.1"/>
    </source>
</evidence>
<keyword evidence="7 10" id="KW-0573">Peptidoglycan synthesis</keyword>
<dbReference type="GO" id="GO:0008766">
    <property type="term" value="F:UDP-N-acetylmuramoylalanyl-D-glutamyl-2,6-diaminopimelate-D-alanyl-D-alanine ligase activity"/>
    <property type="evidence" value="ECO:0007669"/>
    <property type="project" value="RHEA"/>
</dbReference>
<evidence type="ECO:0000259" key="12">
    <source>
        <dbReference type="Pfam" id="PF01225"/>
    </source>
</evidence>
<dbReference type="SUPFAM" id="SSF63418">
    <property type="entry name" value="MurE/MurF N-terminal domain"/>
    <property type="match status" value="1"/>
</dbReference>
<dbReference type="SUPFAM" id="SSF53244">
    <property type="entry name" value="MurD-like peptide ligases, peptide-binding domain"/>
    <property type="match status" value="1"/>
</dbReference>
<gene>
    <name evidence="10" type="primary">murF</name>
    <name evidence="15" type="ORF">SAMN05192529_13033</name>
</gene>
<keyword evidence="5 10" id="KW-0067">ATP-binding</keyword>
<dbReference type="GO" id="GO:0047480">
    <property type="term" value="F:UDP-N-acetylmuramoyl-tripeptide-D-alanyl-D-alanine ligase activity"/>
    <property type="evidence" value="ECO:0007669"/>
    <property type="project" value="UniProtKB-UniRule"/>
</dbReference>
<evidence type="ECO:0000256" key="9">
    <source>
        <dbReference type="ARBA" id="ARBA00023316"/>
    </source>
</evidence>
<dbReference type="InterPro" id="IPR013221">
    <property type="entry name" value="Mur_ligase_cen"/>
</dbReference>
<dbReference type="Pfam" id="PF01225">
    <property type="entry name" value="Mur_ligase"/>
    <property type="match status" value="1"/>
</dbReference>
<organism evidence="15 16">
    <name type="scientific">Arachidicoccus rhizosphaerae</name>
    <dbReference type="NCBI Taxonomy" id="551991"/>
    <lineage>
        <taxon>Bacteria</taxon>
        <taxon>Pseudomonadati</taxon>
        <taxon>Bacteroidota</taxon>
        <taxon>Chitinophagia</taxon>
        <taxon>Chitinophagales</taxon>
        <taxon>Chitinophagaceae</taxon>
        <taxon>Arachidicoccus</taxon>
    </lineage>
</organism>
<dbReference type="OrthoDB" id="9801978at2"/>
<dbReference type="InterPro" id="IPR000713">
    <property type="entry name" value="Mur_ligase_N"/>
</dbReference>
<keyword evidence="1 10" id="KW-0963">Cytoplasm</keyword>
<dbReference type="Proteomes" id="UP000199041">
    <property type="component" value="Unassembled WGS sequence"/>
</dbReference>
<evidence type="ECO:0000256" key="7">
    <source>
        <dbReference type="ARBA" id="ARBA00022984"/>
    </source>
</evidence>
<keyword evidence="9 10" id="KW-0961">Cell wall biogenesis/degradation</keyword>
<keyword evidence="16" id="KW-1185">Reference proteome</keyword>
<dbReference type="Pfam" id="PF02875">
    <property type="entry name" value="Mur_ligase_C"/>
    <property type="match status" value="1"/>
</dbReference>
<name>A0A1H4CCT5_9BACT</name>
<comment type="similarity">
    <text evidence="10">Belongs to the MurCDEF family. MurF subfamily.</text>
</comment>
<dbReference type="GO" id="GO:0071555">
    <property type="term" value="P:cell wall organization"/>
    <property type="evidence" value="ECO:0007669"/>
    <property type="project" value="UniProtKB-KW"/>
</dbReference>
<evidence type="ECO:0000256" key="3">
    <source>
        <dbReference type="ARBA" id="ARBA00022618"/>
    </source>
</evidence>
<comment type="function">
    <text evidence="10 11">Involved in cell wall formation. Catalyzes the final step in the synthesis of UDP-N-acetylmuramoyl-pentapeptide, the precursor of murein.</text>
</comment>
<dbReference type="GO" id="GO:0009252">
    <property type="term" value="P:peptidoglycan biosynthetic process"/>
    <property type="evidence" value="ECO:0007669"/>
    <property type="project" value="UniProtKB-UniRule"/>
</dbReference>
<evidence type="ECO:0000256" key="5">
    <source>
        <dbReference type="ARBA" id="ARBA00022840"/>
    </source>
</evidence>
<evidence type="ECO:0000259" key="13">
    <source>
        <dbReference type="Pfam" id="PF02875"/>
    </source>
</evidence>
<dbReference type="SUPFAM" id="SSF53623">
    <property type="entry name" value="MurD-like peptide ligases, catalytic domain"/>
    <property type="match status" value="1"/>
</dbReference>
<evidence type="ECO:0000256" key="6">
    <source>
        <dbReference type="ARBA" id="ARBA00022960"/>
    </source>
</evidence>
<comment type="subcellular location">
    <subcellularLocation>
        <location evidence="10 11">Cytoplasm</location>
    </subcellularLocation>
</comment>
<dbReference type="Gene3D" id="3.40.1190.10">
    <property type="entry name" value="Mur-like, catalytic domain"/>
    <property type="match status" value="1"/>
</dbReference>
<feature type="domain" description="Mur ligase central" evidence="14">
    <location>
        <begin position="98"/>
        <end position="288"/>
    </location>
</feature>
<dbReference type="EC" id="6.3.2.10" evidence="10 11"/>
<reference evidence="15 16" key="1">
    <citation type="submission" date="2016-10" db="EMBL/GenBank/DDBJ databases">
        <authorList>
            <person name="de Groot N.N."/>
        </authorList>
    </citation>
    <scope>NUCLEOTIDE SEQUENCE [LARGE SCALE GENOMIC DNA]</scope>
    <source>
        <strain evidence="15 16">Vu-144</strain>
    </source>
</reference>
<evidence type="ECO:0000313" key="16">
    <source>
        <dbReference type="Proteomes" id="UP000199041"/>
    </source>
</evidence>
<keyword evidence="2 10" id="KW-0436">Ligase</keyword>
<dbReference type="STRING" id="551991.SAMN05192529_13033"/>
<dbReference type="GO" id="GO:0051301">
    <property type="term" value="P:cell division"/>
    <property type="evidence" value="ECO:0007669"/>
    <property type="project" value="UniProtKB-KW"/>
</dbReference>
<feature type="binding site" evidence="10">
    <location>
        <begin position="100"/>
        <end position="106"/>
    </location>
    <ligand>
        <name>ATP</name>
        <dbReference type="ChEBI" id="CHEBI:30616"/>
    </ligand>
</feature>
<dbReference type="UniPathway" id="UPA00219"/>
<dbReference type="HAMAP" id="MF_02019">
    <property type="entry name" value="MurF"/>
    <property type="match status" value="1"/>
</dbReference>
<keyword evidence="8 10" id="KW-0131">Cell cycle</keyword>
<dbReference type="Gene3D" id="3.40.1390.10">
    <property type="entry name" value="MurE/MurF, N-terminal domain"/>
    <property type="match status" value="1"/>
</dbReference>
<dbReference type="InterPro" id="IPR035911">
    <property type="entry name" value="MurE/MurF_N"/>
</dbReference>
<keyword evidence="3 10" id="KW-0132">Cell division</keyword>
<feature type="domain" description="Mur ligase C-terminal" evidence="13">
    <location>
        <begin position="312"/>
        <end position="429"/>
    </location>
</feature>
<evidence type="ECO:0000256" key="11">
    <source>
        <dbReference type="RuleBase" id="RU004136"/>
    </source>
</evidence>
<dbReference type="Gene3D" id="3.90.190.20">
    <property type="entry name" value="Mur ligase, C-terminal domain"/>
    <property type="match status" value="1"/>
</dbReference>
<dbReference type="RefSeq" id="WP_091400968.1">
    <property type="nucleotide sequence ID" value="NZ_FNQY01000030.1"/>
</dbReference>
<dbReference type="GO" id="GO:0005524">
    <property type="term" value="F:ATP binding"/>
    <property type="evidence" value="ECO:0007669"/>
    <property type="project" value="UniProtKB-UniRule"/>
</dbReference>
<dbReference type="InterPro" id="IPR051046">
    <property type="entry name" value="MurCDEF_CellWall_CoF430Synth"/>
</dbReference>
<keyword evidence="4 10" id="KW-0547">Nucleotide-binding</keyword>
<dbReference type="NCBIfam" id="TIGR01143">
    <property type="entry name" value="murF"/>
    <property type="match status" value="1"/>
</dbReference>
<keyword evidence="6 10" id="KW-0133">Cell shape</keyword>
<evidence type="ECO:0000256" key="1">
    <source>
        <dbReference type="ARBA" id="ARBA00022490"/>
    </source>
</evidence>
<accession>A0A1H4CCT5</accession>
<dbReference type="AlphaFoldDB" id="A0A1H4CCT5"/>
<evidence type="ECO:0000256" key="10">
    <source>
        <dbReference type="HAMAP-Rule" id="MF_02019"/>
    </source>
</evidence>
<feature type="domain" description="Mur ligase N-terminal catalytic" evidence="12">
    <location>
        <begin position="16"/>
        <end position="87"/>
    </location>
</feature>
<evidence type="ECO:0000256" key="2">
    <source>
        <dbReference type="ARBA" id="ARBA00022598"/>
    </source>
</evidence>
<dbReference type="InterPro" id="IPR036565">
    <property type="entry name" value="Mur-like_cat_sf"/>
</dbReference>
<evidence type="ECO:0000259" key="14">
    <source>
        <dbReference type="Pfam" id="PF08245"/>
    </source>
</evidence>
<dbReference type="PANTHER" id="PTHR43024">
    <property type="entry name" value="UDP-N-ACETYLMURAMOYL-TRIPEPTIDE--D-ALANYL-D-ALANINE LIGASE"/>
    <property type="match status" value="1"/>
</dbReference>
<protein>
    <recommendedName>
        <fullName evidence="10 11">UDP-N-acetylmuramoyl-tripeptide--D-alanyl-D-alanine ligase</fullName>
        <ecNumber evidence="10 11">6.3.2.10</ecNumber>
    </recommendedName>
    <alternativeName>
        <fullName evidence="10">D-alanyl-D-alanine-adding enzyme</fullName>
    </alternativeName>
</protein>
<dbReference type="PANTHER" id="PTHR43024:SF1">
    <property type="entry name" value="UDP-N-ACETYLMURAMOYL-TRIPEPTIDE--D-ALANYL-D-ALANINE LIGASE"/>
    <property type="match status" value="1"/>
</dbReference>
<evidence type="ECO:0000256" key="8">
    <source>
        <dbReference type="ARBA" id="ARBA00023306"/>
    </source>
</evidence>
<comment type="catalytic activity">
    <reaction evidence="10 11">
        <text>D-alanyl-D-alanine + UDP-N-acetyl-alpha-D-muramoyl-L-alanyl-gamma-D-glutamyl-meso-2,6-diaminopimelate + ATP = UDP-N-acetyl-alpha-D-muramoyl-L-alanyl-gamma-D-glutamyl-meso-2,6-diaminopimeloyl-D-alanyl-D-alanine + ADP + phosphate + H(+)</text>
        <dbReference type="Rhea" id="RHEA:28374"/>
        <dbReference type="ChEBI" id="CHEBI:15378"/>
        <dbReference type="ChEBI" id="CHEBI:30616"/>
        <dbReference type="ChEBI" id="CHEBI:43474"/>
        <dbReference type="ChEBI" id="CHEBI:57822"/>
        <dbReference type="ChEBI" id="CHEBI:61386"/>
        <dbReference type="ChEBI" id="CHEBI:83905"/>
        <dbReference type="ChEBI" id="CHEBI:456216"/>
        <dbReference type="EC" id="6.3.2.10"/>
    </reaction>
</comment>
<proteinExistence type="inferred from homology"/>
<dbReference type="InterPro" id="IPR004101">
    <property type="entry name" value="Mur_ligase_C"/>
</dbReference>
<dbReference type="GO" id="GO:0008360">
    <property type="term" value="P:regulation of cell shape"/>
    <property type="evidence" value="ECO:0007669"/>
    <property type="project" value="UniProtKB-KW"/>
</dbReference>
<dbReference type="Pfam" id="PF08245">
    <property type="entry name" value="Mur_ligase_M"/>
    <property type="match status" value="1"/>
</dbReference>
<dbReference type="InterPro" id="IPR005863">
    <property type="entry name" value="UDP-N-AcMur_synth"/>
</dbReference>
<dbReference type="GO" id="GO:0005737">
    <property type="term" value="C:cytoplasm"/>
    <property type="evidence" value="ECO:0007669"/>
    <property type="project" value="UniProtKB-SubCell"/>
</dbReference>
<dbReference type="InterPro" id="IPR036615">
    <property type="entry name" value="Mur_ligase_C_dom_sf"/>
</dbReference>
<comment type="pathway">
    <text evidence="10 11">Cell wall biogenesis; peptidoglycan biosynthesis.</text>
</comment>
<evidence type="ECO:0000256" key="4">
    <source>
        <dbReference type="ARBA" id="ARBA00022741"/>
    </source>
</evidence>